<feature type="signal peptide" evidence="1">
    <location>
        <begin position="1"/>
        <end position="22"/>
    </location>
</feature>
<gene>
    <name evidence="2" type="ORF">KVV02_001786</name>
</gene>
<dbReference type="Gene3D" id="2.80.10.50">
    <property type="match status" value="1"/>
</dbReference>
<dbReference type="Proteomes" id="UP000717515">
    <property type="component" value="Unassembled WGS sequence"/>
</dbReference>
<evidence type="ECO:0000313" key="3">
    <source>
        <dbReference type="Proteomes" id="UP000717515"/>
    </source>
</evidence>
<proteinExistence type="predicted"/>
<reference evidence="2" key="1">
    <citation type="submission" date="2021-07" db="EMBL/GenBank/DDBJ databases">
        <title>Draft genome of Mortierella alpina, strain LL118, isolated from an aspen leaf litter sample.</title>
        <authorList>
            <person name="Yang S."/>
            <person name="Vinatzer B.A."/>
        </authorList>
    </citation>
    <scope>NUCLEOTIDE SEQUENCE</scope>
    <source>
        <strain evidence="2">LL118</strain>
    </source>
</reference>
<evidence type="ECO:0000256" key="1">
    <source>
        <dbReference type="SAM" id="SignalP"/>
    </source>
</evidence>
<feature type="chain" id="PRO_5040299417" description="Ricin B lectin domain-containing protein" evidence="1">
    <location>
        <begin position="23"/>
        <end position="168"/>
    </location>
</feature>
<comment type="caution">
    <text evidence="2">The sequence shown here is derived from an EMBL/GenBank/DDBJ whole genome shotgun (WGS) entry which is preliminary data.</text>
</comment>
<dbReference type="EMBL" id="JAIFTL010000320">
    <property type="protein sequence ID" value="KAG9320166.1"/>
    <property type="molecule type" value="Genomic_DNA"/>
</dbReference>
<accession>A0A9P8CVN5</accession>
<evidence type="ECO:0008006" key="4">
    <source>
        <dbReference type="Google" id="ProtNLM"/>
    </source>
</evidence>
<dbReference type="SUPFAM" id="SSF50370">
    <property type="entry name" value="Ricin B-like lectins"/>
    <property type="match status" value="1"/>
</dbReference>
<keyword evidence="1" id="KW-0732">Signal</keyword>
<protein>
    <recommendedName>
        <fullName evidence="4">Ricin B lectin domain-containing protein</fullName>
    </recommendedName>
</protein>
<organism evidence="2 3">
    <name type="scientific">Mortierella alpina</name>
    <name type="common">Oleaginous fungus</name>
    <name type="synonym">Mortierella renispora</name>
    <dbReference type="NCBI Taxonomy" id="64518"/>
    <lineage>
        <taxon>Eukaryota</taxon>
        <taxon>Fungi</taxon>
        <taxon>Fungi incertae sedis</taxon>
        <taxon>Mucoromycota</taxon>
        <taxon>Mortierellomycotina</taxon>
        <taxon>Mortierellomycetes</taxon>
        <taxon>Mortierellales</taxon>
        <taxon>Mortierellaceae</taxon>
        <taxon>Mortierella</taxon>
    </lineage>
</organism>
<dbReference type="AlphaFoldDB" id="A0A9P8CVN5"/>
<name>A0A9P8CVN5_MORAP</name>
<dbReference type="InterPro" id="IPR035992">
    <property type="entry name" value="Ricin_B-like_lectins"/>
</dbReference>
<sequence length="168" mass="18761">MVRIAIFSSLAVALMSAQVVFAEVVPTGTYRIVKGAQHVSDVRGRSGQPVALTPPYTAIRDAQKWDIINSNNDTVIIQNKKSKLYLSVSEPFDISRAGGNTIKVESQPHNWNLEYSANQDAYFIQYAGVVGNGRFVVYESEVKALPAQLSLQERFAYEDTQVWKLHRV</sequence>
<evidence type="ECO:0000313" key="2">
    <source>
        <dbReference type="EMBL" id="KAG9320166.1"/>
    </source>
</evidence>